<feature type="compositionally biased region" description="Basic and acidic residues" evidence="1">
    <location>
        <begin position="1410"/>
        <end position="1438"/>
    </location>
</feature>
<dbReference type="SUPFAM" id="SSF53300">
    <property type="entry name" value="vWA-like"/>
    <property type="match status" value="1"/>
</dbReference>
<dbReference type="PANTHER" id="PTHR21610:SF9">
    <property type="entry name" value="VON WILLEBRAND FACTOR A DOMAIN-CONTAINING PROTEIN 8"/>
    <property type="match status" value="1"/>
</dbReference>
<evidence type="ECO:0000313" key="4">
    <source>
        <dbReference type="Proteomes" id="UP001152747"/>
    </source>
</evidence>
<dbReference type="EMBL" id="CANHGI010000006">
    <property type="protein sequence ID" value="CAI5456254.1"/>
    <property type="molecule type" value="Genomic_DNA"/>
</dbReference>
<dbReference type="GO" id="GO:0005524">
    <property type="term" value="F:ATP binding"/>
    <property type="evidence" value="ECO:0007669"/>
    <property type="project" value="InterPro"/>
</dbReference>
<feature type="region of interest" description="Disordered" evidence="1">
    <location>
        <begin position="1410"/>
        <end position="1450"/>
    </location>
</feature>
<evidence type="ECO:0000256" key="1">
    <source>
        <dbReference type="SAM" id="MobiDB-lite"/>
    </source>
</evidence>
<keyword evidence="4" id="KW-1185">Reference proteome</keyword>
<dbReference type="SMART" id="SM00327">
    <property type="entry name" value="VWA"/>
    <property type="match status" value="1"/>
</dbReference>
<evidence type="ECO:0000259" key="2">
    <source>
        <dbReference type="PROSITE" id="PS50234"/>
    </source>
</evidence>
<dbReference type="InterPro" id="IPR002035">
    <property type="entry name" value="VWF_A"/>
</dbReference>
<dbReference type="GO" id="GO:0005737">
    <property type="term" value="C:cytoplasm"/>
    <property type="evidence" value="ECO:0007669"/>
    <property type="project" value="TreeGrafter"/>
</dbReference>
<dbReference type="InterPro" id="IPR036465">
    <property type="entry name" value="vWFA_dom_sf"/>
</dbReference>
<accession>A0A9P1J7B1</accession>
<dbReference type="Gene3D" id="3.40.50.300">
    <property type="entry name" value="P-loop containing nucleotide triphosphate hydrolases"/>
    <property type="match status" value="3"/>
</dbReference>
<dbReference type="Pfam" id="PF07728">
    <property type="entry name" value="AAA_5"/>
    <property type="match status" value="3"/>
</dbReference>
<dbReference type="InterPro" id="IPR027417">
    <property type="entry name" value="P-loop_NTPase"/>
</dbReference>
<gene>
    <name evidence="3" type="ORF">CAMP_LOCUS18891</name>
</gene>
<reference evidence="3" key="1">
    <citation type="submission" date="2022-11" db="EMBL/GenBank/DDBJ databases">
        <authorList>
            <person name="Kikuchi T."/>
        </authorList>
    </citation>
    <scope>NUCLEOTIDE SEQUENCE</scope>
    <source>
        <strain evidence="3">PS1010</strain>
    </source>
</reference>
<dbReference type="PANTHER" id="PTHR21610">
    <property type="entry name" value="VON WILLEBRAND FACTOR A DOMAIN-CONTAINING PROTEIN 8"/>
    <property type="match status" value="1"/>
</dbReference>
<comment type="caution">
    <text evidence="3">The sequence shown here is derived from an EMBL/GenBank/DDBJ whole genome shotgun (WGS) entry which is preliminary data.</text>
</comment>
<dbReference type="Gene3D" id="3.40.50.410">
    <property type="entry name" value="von Willebrand factor, type A domain"/>
    <property type="match status" value="1"/>
</dbReference>
<evidence type="ECO:0000313" key="3">
    <source>
        <dbReference type="EMBL" id="CAI5456254.1"/>
    </source>
</evidence>
<dbReference type="Proteomes" id="UP001152747">
    <property type="component" value="Unassembled WGS sequence"/>
</dbReference>
<dbReference type="OrthoDB" id="5186at2759"/>
<dbReference type="PROSITE" id="PS50234">
    <property type="entry name" value="VWFA"/>
    <property type="match status" value="1"/>
</dbReference>
<organism evidence="3 4">
    <name type="scientific">Caenorhabditis angaria</name>
    <dbReference type="NCBI Taxonomy" id="860376"/>
    <lineage>
        <taxon>Eukaryota</taxon>
        <taxon>Metazoa</taxon>
        <taxon>Ecdysozoa</taxon>
        <taxon>Nematoda</taxon>
        <taxon>Chromadorea</taxon>
        <taxon>Rhabditida</taxon>
        <taxon>Rhabditina</taxon>
        <taxon>Rhabditomorpha</taxon>
        <taxon>Rhabditoidea</taxon>
        <taxon>Rhabditidae</taxon>
        <taxon>Peloderinae</taxon>
        <taxon>Caenorhabditis</taxon>
    </lineage>
</organism>
<sequence>MITRVVCGVSRQMRNAGTYLRIGSVRVPRRDAKNPDLVPAYYGITKQPPDDILPHLKWLIQKDLLKQDVFLLGVPGKLRLEIVLRYLEATNREFEYLSITRDTTEADIKQRREIKDGTAYYTDLCAVRAALSGRVLVIDGVERAERNVLPILNNLLENREMQLDDGRFLMKHDKYDELKEKYDEATLKKMGIERVSENFHVIALGLPVPRFPGNTLDPPFRSRFQCRNIEEYSFQTFLSQAAEIAPNVAQNDLNDLISLIYAFNTETSSSRPRIAISVVEHCLNIWNSNPSLSAGEIVNMCYPAKEILTQSEKDLIDQFKKKFELSVHEKPRKIVSVEDQKVKISGDVEVTIPKSSHHSSVSTSWVETEKQETLLADLAVSFSKGDFVLIGPKGSGKSRILNELSKRLNFEYSSMVLHQDMNTRELIQRRHMKENGDTIWEDSQLVKAARNGDVCVLDGVEMVHPSVLMSLAQFIYHRRFDLPNGNRLVGAEEFERLAKRNNVSTEELNKRGVFKIPDSFRLLFVGESQSKEHKWINENILSMLPFHTVPWLSLKEQENIILQMTDNANQENVKRLIQLVENLRKSPDTGMKNIVTSLSLRRLIHIAKRDQMQPGHLKELVEKAALSKFLPQLTRETFEHELNEIGIINDESIRLKNDGSYLSAIRAPTEKAEDEALIPNVLFHENAQHREVLEDMARDMKLGSHLLLIGNQGVGKNKITDRFLHLINRPRQYMQLHRDTTVQTLTIQTVVENGIIRHEDSSLVKAARNGQILVIDEADKAPLHVIAILKSLLDTGVLVLGDGRTLKPAASILPEDANNSSIVPIHPNFRILMLANRPGFPFLGNNLFAVLGDLFAIHMIDHPNRESELEMIKKYGPNVPSSTLNKLLTIFNELRTKTDQGLLQYPYSTRELVNIVRHCNEFPDDPLTEVARNVFDFDSFRVHKSERHVLLAQRTSIGDPVKIGNWSFKRIELPKSFSFNKPQPVKITNVKHLPHRSLALGKSSKRNEMFSEQVCKWDLPIGDDNVVSDGLRVGDDLIVATVNPPKLYWTKNFMEANTTEEIDFSNLIPRPVSFHSAVTRYIPKFRLGHLNSEQILIHEETSDKTVIIDLADKTGGTVKSNQTIGDQISAIFSAYRTPSRLAPSNEGSALLYERDRNDLEIFSIVNNVPSVQNGSVPFNIKRAMPIDKNHWMLVSTENESYSLSIGEDMFELAKLESDLDGGIDAIATKMNENEMFMVSDPYYFLKGKVQLDGSNIIEGSHRKPIEDRLIPKRTFYFSDENVERNIDTSREVLFLGNNVIRSRSKFDVPKDALPKEVYIKHVAGFLETVDTETKQLSYVLVPSVPIQNFIPDFFPYFTQTGFVLVPWSDDEILTINWNGGVTSYELGMSSIAKSFGEWKRMTDGEDEKKLRMDIEKNDSQFDKSKLDRPKKGKVDKNNTPHHGGNTWMGGTGGYNTAGLGGVGGPFRLDAGHDVHQQSDYAKKQVPGHILKKAREIAKQEYDKKLRQINMSEYDAEQYDKIWNNVQRNSKKLSAVIDQLEAKKKEREWAKHQTSGDLDDGKLIEGVTGEQNIYRRRIDKEPDPGAPQTKPKRLKLCFDVSGSMYRFNGYDKRLQRSLETALMMMVSLEGKTDKIEYDIIGHSGDSPAVKFVDKESYPKNNRERLNILKKMLAHTQYCMSGDNTVECVRYAVKELSKKDDYDETVVILVSDANLQRYGIQPKELKEEMIKEPTVNCFVVFIGSLGEQAERLLEELPSGKSFVLKDSAELPKIMETIFASTIAQ</sequence>
<feature type="domain" description="VWFA" evidence="2">
    <location>
        <begin position="1592"/>
        <end position="1775"/>
    </location>
</feature>
<dbReference type="GO" id="GO:0016887">
    <property type="term" value="F:ATP hydrolysis activity"/>
    <property type="evidence" value="ECO:0007669"/>
    <property type="project" value="InterPro"/>
</dbReference>
<name>A0A9P1J7B1_9PELO</name>
<dbReference type="SUPFAM" id="SSF52540">
    <property type="entry name" value="P-loop containing nucleoside triphosphate hydrolases"/>
    <property type="match status" value="3"/>
</dbReference>
<dbReference type="InterPro" id="IPR039891">
    <property type="entry name" value="VWA8"/>
</dbReference>
<proteinExistence type="predicted"/>
<dbReference type="InterPro" id="IPR011704">
    <property type="entry name" value="ATPase_dyneun-rel_AAA"/>
</dbReference>
<dbReference type="FunFam" id="3.40.50.300:FF:000587">
    <property type="entry name" value="von Willebrand factor A domain containing 8"/>
    <property type="match status" value="1"/>
</dbReference>
<protein>
    <recommendedName>
        <fullName evidence="2">VWFA domain-containing protein</fullName>
    </recommendedName>
</protein>